<evidence type="ECO:0000313" key="3">
    <source>
        <dbReference type="Proteomes" id="UP000204221"/>
    </source>
</evidence>
<accession>A0A221W3T6</accession>
<feature type="compositionally biased region" description="Basic and acidic residues" evidence="1">
    <location>
        <begin position="9"/>
        <end position="22"/>
    </location>
</feature>
<dbReference type="KEGG" id="ahg:AHOG_13290"/>
<dbReference type="SUPFAM" id="SSF56784">
    <property type="entry name" value="HAD-like"/>
    <property type="match status" value="1"/>
</dbReference>
<evidence type="ECO:0000313" key="2">
    <source>
        <dbReference type="EMBL" id="ASO20301.1"/>
    </source>
</evidence>
<dbReference type="InterPro" id="IPR041492">
    <property type="entry name" value="HAD_2"/>
</dbReference>
<dbReference type="Gene3D" id="3.40.50.1000">
    <property type="entry name" value="HAD superfamily/HAD-like"/>
    <property type="match status" value="1"/>
</dbReference>
<dbReference type="CDD" id="cd07505">
    <property type="entry name" value="HAD_BPGM-like"/>
    <property type="match status" value="1"/>
</dbReference>
<dbReference type="PANTHER" id="PTHR18901:SF38">
    <property type="entry name" value="PSEUDOURIDINE-5'-PHOSPHATASE"/>
    <property type="match status" value="1"/>
</dbReference>
<dbReference type="AlphaFoldDB" id="A0A221W3T6"/>
<dbReference type="Proteomes" id="UP000204221">
    <property type="component" value="Chromosome"/>
</dbReference>
<sequence length="344" mass="34408">MSRPSPQDGRARPATDAPERTAAETPAGPVEAEAPSAGGAPDPLAAPSSSRVTEAAAVDGTSPSPLVVGPPKPTAAASSGSLPAASADSAGRPAADVLGRPATGSVRRLAAGSPGRLAAHSFGRLAAVLWDMDGTLLDSEKLWAIALEETAAELGGVISAEARAAMVGSNMSNSMGILLADLGLPVTPDTVASAGARVADLTRELFRTDLLWRPGAQEALHAVHDTGVPMALVTSTIRSLGEVALLTIGSELFTTAVFGDEVPHNKPHPAPYLQAAAALGVNPADTVAVEDSPVGVASAVAAGCTVLVVPCEVPVESGERRVLRESLIGVDPAFLAGLLPAPAV</sequence>
<dbReference type="GO" id="GO:0016787">
    <property type="term" value="F:hydrolase activity"/>
    <property type="evidence" value="ECO:0007669"/>
    <property type="project" value="UniProtKB-KW"/>
</dbReference>
<dbReference type="Gene3D" id="1.10.150.240">
    <property type="entry name" value="Putative phosphatase, domain 2"/>
    <property type="match status" value="1"/>
</dbReference>
<dbReference type="InterPro" id="IPR036412">
    <property type="entry name" value="HAD-like_sf"/>
</dbReference>
<feature type="compositionally biased region" description="Low complexity" evidence="1">
    <location>
        <begin position="75"/>
        <end position="96"/>
    </location>
</feature>
<dbReference type="EMBL" id="CP022521">
    <property type="protein sequence ID" value="ASO20301.1"/>
    <property type="molecule type" value="Genomic_DNA"/>
</dbReference>
<dbReference type="InterPro" id="IPR023214">
    <property type="entry name" value="HAD_sf"/>
</dbReference>
<dbReference type="SFLD" id="SFLDS00003">
    <property type="entry name" value="Haloacid_Dehalogenase"/>
    <property type="match status" value="1"/>
</dbReference>
<dbReference type="SFLD" id="SFLDG01129">
    <property type="entry name" value="C1.5:_HAD__Beta-PGM__Phosphata"/>
    <property type="match status" value="1"/>
</dbReference>
<dbReference type="InterPro" id="IPR023198">
    <property type="entry name" value="PGP-like_dom2"/>
</dbReference>
<dbReference type="PANTHER" id="PTHR18901">
    <property type="entry name" value="2-DEOXYGLUCOSE-6-PHOSPHATE PHOSPHATASE 2"/>
    <property type="match status" value="1"/>
</dbReference>
<keyword evidence="3" id="KW-1185">Reference proteome</keyword>
<evidence type="ECO:0000256" key="1">
    <source>
        <dbReference type="SAM" id="MobiDB-lite"/>
    </source>
</evidence>
<dbReference type="Pfam" id="PF13419">
    <property type="entry name" value="HAD_2"/>
    <property type="match status" value="1"/>
</dbReference>
<name>A0A221W3T6_9PSEU</name>
<keyword evidence="2" id="KW-0378">Hydrolase</keyword>
<dbReference type="NCBIfam" id="TIGR01509">
    <property type="entry name" value="HAD-SF-IA-v3"/>
    <property type="match status" value="1"/>
</dbReference>
<dbReference type="InterPro" id="IPR006439">
    <property type="entry name" value="HAD-SF_hydro_IA"/>
</dbReference>
<proteinExistence type="predicted"/>
<protein>
    <submittedName>
        <fullName evidence="2">Phosphorylated carbohydrates phosphatase</fullName>
        <ecNumber evidence="2">3.1.3.-</ecNumber>
    </submittedName>
</protein>
<organism evidence="2 3">
    <name type="scientific">Actinoalloteichus hoggarensis</name>
    <dbReference type="NCBI Taxonomy" id="1470176"/>
    <lineage>
        <taxon>Bacteria</taxon>
        <taxon>Bacillati</taxon>
        <taxon>Actinomycetota</taxon>
        <taxon>Actinomycetes</taxon>
        <taxon>Pseudonocardiales</taxon>
        <taxon>Pseudonocardiaceae</taxon>
        <taxon>Actinoalloteichus</taxon>
    </lineage>
</organism>
<reference evidence="2 3" key="1">
    <citation type="submission" date="2017-07" db="EMBL/GenBank/DDBJ databases">
        <title>Complete genome sequence of Actinoalloteichus hoggarensis DSM 45943, type strain of Actinoalloteichus hoggarensis.</title>
        <authorList>
            <person name="Ruckert C."/>
            <person name="Nouioui I."/>
            <person name="Willmese J."/>
            <person name="van Wezel G."/>
            <person name="Klenk H.-P."/>
            <person name="Kalinowski J."/>
            <person name="Zotchev S.B."/>
        </authorList>
    </citation>
    <scope>NUCLEOTIDE SEQUENCE [LARGE SCALE GENOMIC DNA]</scope>
    <source>
        <strain evidence="2 3">DSM 45943</strain>
    </source>
</reference>
<gene>
    <name evidence="2" type="ORF">AHOG_13290</name>
</gene>
<feature type="region of interest" description="Disordered" evidence="1">
    <location>
        <begin position="1"/>
        <end position="99"/>
    </location>
</feature>
<dbReference type="EC" id="3.1.3.-" evidence="2"/>